<protein>
    <recommendedName>
        <fullName evidence="3">Guanine nucleotide-binding protein subunit gamma</fullName>
    </recommendedName>
</protein>
<reference evidence="12" key="2">
    <citation type="submission" date="2021-01" db="EMBL/GenBank/DDBJ databases">
        <authorList>
            <person name="Schikora-Tamarit M.A."/>
        </authorList>
    </citation>
    <scope>NUCLEOTIDE SEQUENCE</scope>
    <source>
        <strain evidence="12">CBS6075</strain>
    </source>
</reference>
<keyword evidence="8" id="KW-0449">Lipoprotein</keyword>
<dbReference type="GO" id="GO:0031681">
    <property type="term" value="F:G-protein beta-subunit binding"/>
    <property type="evidence" value="ECO:0007669"/>
    <property type="project" value="InterPro"/>
</dbReference>
<accession>A0A9P8P288</accession>
<gene>
    <name evidence="12" type="ORF">OGAPHI_005290</name>
</gene>
<dbReference type="PANTHER" id="PTHR28189">
    <property type="entry name" value="GUANINE NUCLEOTIDE-BINDING PROTEIN SUBUNIT GAMMA"/>
    <property type="match status" value="1"/>
</dbReference>
<evidence type="ECO:0000256" key="9">
    <source>
        <dbReference type="ARBA" id="ARBA00023289"/>
    </source>
</evidence>
<evidence type="ECO:0000256" key="10">
    <source>
        <dbReference type="SAM" id="MobiDB-lite"/>
    </source>
</evidence>
<evidence type="ECO:0000256" key="5">
    <source>
        <dbReference type="ARBA" id="ARBA00023136"/>
    </source>
</evidence>
<dbReference type="OrthoDB" id="19232at2759"/>
<dbReference type="RefSeq" id="XP_046060223.1">
    <property type="nucleotide sequence ID" value="XM_046206459.1"/>
</dbReference>
<comment type="similarity">
    <text evidence="2">Belongs to the G protein gamma family.</text>
</comment>
<feature type="region of interest" description="Disordered" evidence="10">
    <location>
        <begin position="1"/>
        <end position="20"/>
    </location>
</feature>
<organism evidence="12 13">
    <name type="scientific">Ogataea philodendri</name>
    <dbReference type="NCBI Taxonomy" id="1378263"/>
    <lineage>
        <taxon>Eukaryota</taxon>
        <taxon>Fungi</taxon>
        <taxon>Dikarya</taxon>
        <taxon>Ascomycota</taxon>
        <taxon>Saccharomycotina</taxon>
        <taxon>Pichiomycetes</taxon>
        <taxon>Pichiales</taxon>
        <taxon>Pichiaceae</taxon>
        <taxon>Ogataea</taxon>
    </lineage>
</organism>
<dbReference type="PANTHER" id="PTHR28189:SF1">
    <property type="entry name" value="GUANINE NUCLEOTIDE-BINDING PROTEIN SUBUNIT GAMMA"/>
    <property type="match status" value="1"/>
</dbReference>
<keyword evidence="4" id="KW-0488">Methylation</keyword>
<feature type="region of interest" description="Disordered" evidence="10">
    <location>
        <begin position="87"/>
        <end position="108"/>
    </location>
</feature>
<keyword evidence="6" id="KW-0564">Palmitate</keyword>
<dbReference type="SMART" id="SM01224">
    <property type="entry name" value="G_gamma"/>
    <property type="match status" value="1"/>
</dbReference>
<dbReference type="EMBL" id="JAEUBE010000366">
    <property type="protein sequence ID" value="KAH3663887.1"/>
    <property type="molecule type" value="Genomic_DNA"/>
</dbReference>
<keyword evidence="9" id="KW-0636">Prenylation</keyword>
<evidence type="ECO:0000259" key="11">
    <source>
        <dbReference type="SMART" id="SM01224"/>
    </source>
</evidence>
<dbReference type="GO" id="GO:0007186">
    <property type="term" value="P:G protein-coupled receptor signaling pathway"/>
    <property type="evidence" value="ECO:0007669"/>
    <property type="project" value="InterPro"/>
</dbReference>
<dbReference type="Pfam" id="PF00631">
    <property type="entry name" value="G-gamma"/>
    <property type="match status" value="1"/>
</dbReference>
<evidence type="ECO:0000256" key="8">
    <source>
        <dbReference type="ARBA" id="ARBA00023288"/>
    </source>
</evidence>
<dbReference type="Proteomes" id="UP000769157">
    <property type="component" value="Unassembled WGS sequence"/>
</dbReference>
<evidence type="ECO:0000256" key="7">
    <source>
        <dbReference type="ARBA" id="ARBA00023224"/>
    </source>
</evidence>
<proteinExistence type="inferred from homology"/>
<dbReference type="AlphaFoldDB" id="A0A9P8P288"/>
<feature type="domain" description="G protein gamma" evidence="11">
    <location>
        <begin position="34"/>
        <end position="108"/>
    </location>
</feature>
<evidence type="ECO:0000256" key="4">
    <source>
        <dbReference type="ARBA" id="ARBA00022481"/>
    </source>
</evidence>
<dbReference type="InterPro" id="IPR015898">
    <property type="entry name" value="G-protein_gamma-like_dom"/>
</dbReference>
<dbReference type="GeneID" id="70237254"/>
<name>A0A9P8P288_9ASCO</name>
<sequence length="108" mass="12329">MELGFLKNADSAPITGPEPENEKLMRIIQLNKMKSMKLERLNQYNNRLKRELARERVNASNSSLMIIKYTETTKDGLIPELWGPTETRYQEKTKSPNNEPTGGCCTIA</sequence>
<dbReference type="Gene3D" id="4.10.260.10">
    <property type="entry name" value="Transducin (heterotrimeric G protein), gamma chain"/>
    <property type="match status" value="1"/>
</dbReference>
<comment type="subcellular location">
    <subcellularLocation>
        <location evidence="1">Membrane</location>
    </subcellularLocation>
</comment>
<dbReference type="InterPro" id="IPR036284">
    <property type="entry name" value="GGL_sf"/>
</dbReference>
<reference evidence="12" key="1">
    <citation type="journal article" date="2021" name="Open Biol.">
        <title>Shared evolutionary footprints suggest mitochondrial oxidative damage underlies multiple complex I losses in fungi.</title>
        <authorList>
            <person name="Schikora-Tamarit M.A."/>
            <person name="Marcet-Houben M."/>
            <person name="Nosek J."/>
            <person name="Gabaldon T."/>
        </authorList>
    </citation>
    <scope>NUCLEOTIDE SEQUENCE</scope>
    <source>
        <strain evidence="12">CBS6075</strain>
    </source>
</reference>
<keyword evidence="7" id="KW-0807">Transducer</keyword>
<evidence type="ECO:0000256" key="1">
    <source>
        <dbReference type="ARBA" id="ARBA00004370"/>
    </source>
</evidence>
<evidence type="ECO:0000313" key="13">
    <source>
        <dbReference type="Proteomes" id="UP000769157"/>
    </source>
</evidence>
<dbReference type="GO" id="GO:0000750">
    <property type="term" value="P:pheromone-dependent signal transduction involved in conjugation with cellular fusion"/>
    <property type="evidence" value="ECO:0007669"/>
    <property type="project" value="InterPro"/>
</dbReference>
<keyword evidence="5" id="KW-0472">Membrane</keyword>
<evidence type="ECO:0000313" key="12">
    <source>
        <dbReference type="EMBL" id="KAH3663887.1"/>
    </source>
</evidence>
<evidence type="ECO:0000256" key="2">
    <source>
        <dbReference type="ARBA" id="ARBA00007431"/>
    </source>
</evidence>
<evidence type="ECO:0000256" key="6">
    <source>
        <dbReference type="ARBA" id="ARBA00023139"/>
    </source>
</evidence>
<comment type="caution">
    <text evidence="12">The sequence shown here is derived from an EMBL/GenBank/DDBJ whole genome shotgun (WGS) entry which is preliminary data.</text>
</comment>
<dbReference type="InterPro" id="IPR041848">
    <property type="entry name" value="Ste18_fungal"/>
</dbReference>
<dbReference type="GO" id="GO:0005834">
    <property type="term" value="C:heterotrimeric G-protein complex"/>
    <property type="evidence" value="ECO:0007669"/>
    <property type="project" value="TreeGrafter"/>
</dbReference>
<keyword evidence="13" id="KW-1185">Reference proteome</keyword>
<evidence type="ECO:0000256" key="3">
    <source>
        <dbReference type="ARBA" id="ARBA00016111"/>
    </source>
</evidence>